<dbReference type="AlphaFoldDB" id="A0A9D2D5R5"/>
<dbReference type="GO" id="GO:0003908">
    <property type="term" value="F:methylated-DNA-[protein]-cysteine S-methyltransferase activity"/>
    <property type="evidence" value="ECO:0007669"/>
    <property type="project" value="UniProtKB-EC"/>
</dbReference>
<evidence type="ECO:0000256" key="5">
    <source>
        <dbReference type="ARBA" id="ARBA00023204"/>
    </source>
</evidence>
<dbReference type="PROSITE" id="PS00374">
    <property type="entry name" value="MGMT"/>
    <property type="match status" value="1"/>
</dbReference>
<dbReference type="SUPFAM" id="SSF46767">
    <property type="entry name" value="Methylated DNA-protein cysteine methyltransferase, C-terminal domain"/>
    <property type="match status" value="1"/>
</dbReference>
<gene>
    <name evidence="8" type="ORF">H9726_00495</name>
</gene>
<evidence type="ECO:0000256" key="3">
    <source>
        <dbReference type="ARBA" id="ARBA00022679"/>
    </source>
</evidence>
<evidence type="ECO:0000313" key="9">
    <source>
        <dbReference type="Proteomes" id="UP000824025"/>
    </source>
</evidence>
<dbReference type="InterPro" id="IPR014048">
    <property type="entry name" value="MethylDNA_cys_MeTrfase_DNA-bd"/>
</dbReference>
<evidence type="ECO:0000313" key="8">
    <source>
        <dbReference type="EMBL" id="HIZ08940.1"/>
    </source>
</evidence>
<comment type="catalytic activity">
    <reaction evidence="6">
        <text>a 6-O-methyl-2'-deoxyguanosine in DNA + L-cysteinyl-[protein] = S-methyl-L-cysteinyl-[protein] + a 2'-deoxyguanosine in DNA</text>
        <dbReference type="Rhea" id="RHEA:24000"/>
        <dbReference type="Rhea" id="RHEA-COMP:10131"/>
        <dbReference type="Rhea" id="RHEA-COMP:10132"/>
        <dbReference type="Rhea" id="RHEA-COMP:11367"/>
        <dbReference type="Rhea" id="RHEA-COMP:11368"/>
        <dbReference type="ChEBI" id="CHEBI:29950"/>
        <dbReference type="ChEBI" id="CHEBI:82612"/>
        <dbReference type="ChEBI" id="CHEBI:85445"/>
        <dbReference type="ChEBI" id="CHEBI:85448"/>
        <dbReference type="EC" id="2.1.1.63"/>
    </reaction>
</comment>
<keyword evidence="3" id="KW-0808">Transferase</keyword>
<dbReference type="Gene3D" id="1.10.10.10">
    <property type="entry name" value="Winged helix-like DNA-binding domain superfamily/Winged helix DNA-binding domain"/>
    <property type="match status" value="1"/>
</dbReference>
<name>A0A9D2D5R5_9FIRM</name>
<evidence type="ECO:0000259" key="7">
    <source>
        <dbReference type="Pfam" id="PF01035"/>
    </source>
</evidence>
<dbReference type="NCBIfam" id="TIGR00589">
    <property type="entry name" value="ogt"/>
    <property type="match status" value="1"/>
</dbReference>
<reference evidence="8" key="1">
    <citation type="journal article" date="2021" name="PeerJ">
        <title>Extensive microbial diversity within the chicken gut microbiome revealed by metagenomics and culture.</title>
        <authorList>
            <person name="Gilroy R."/>
            <person name="Ravi A."/>
            <person name="Getino M."/>
            <person name="Pursley I."/>
            <person name="Horton D.L."/>
            <person name="Alikhan N.F."/>
            <person name="Baker D."/>
            <person name="Gharbi K."/>
            <person name="Hall N."/>
            <person name="Watson M."/>
            <person name="Adriaenssens E.M."/>
            <person name="Foster-Nyarko E."/>
            <person name="Jarju S."/>
            <person name="Secka A."/>
            <person name="Antonio M."/>
            <person name="Oren A."/>
            <person name="Chaudhuri R.R."/>
            <person name="La Ragione R."/>
            <person name="Hildebrand F."/>
            <person name="Pallen M.J."/>
        </authorList>
    </citation>
    <scope>NUCLEOTIDE SEQUENCE</scope>
    <source>
        <strain evidence="8">CHK192-19661</strain>
    </source>
</reference>
<dbReference type="GO" id="GO:0032259">
    <property type="term" value="P:methylation"/>
    <property type="evidence" value="ECO:0007669"/>
    <property type="project" value="UniProtKB-KW"/>
</dbReference>
<dbReference type="PANTHER" id="PTHR42942">
    <property type="entry name" value="6-O-METHYLGUANINE DNA METHYLTRANSFERASE"/>
    <property type="match status" value="1"/>
</dbReference>
<comment type="caution">
    <text evidence="8">The sequence shown here is derived from an EMBL/GenBank/DDBJ whole genome shotgun (WGS) entry which is preliminary data.</text>
</comment>
<proteinExistence type="predicted"/>
<dbReference type="CDD" id="cd06445">
    <property type="entry name" value="ATase"/>
    <property type="match status" value="1"/>
</dbReference>
<dbReference type="PANTHER" id="PTHR42942:SF1">
    <property type="entry name" value="ALKYLTRANSFERASE-LIKE PROTEIN 1"/>
    <property type="match status" value="1"/>
</dbReference>
<organism evidence="8 9">
    <name type="scientific">Candidatus Borkfalkia avicola</name>
    <dbReference type="NCBI Taxonomy" id="2838503"/>
    <lineage>
        <taxon>Bacteria</taxon>
        <taxon>Bacillati</taxon>
        <taxon>Bacillota</taxon>
        <taxon>Clostridia</taxon>
        <taxon>Christensenellales</taxon>
        <taxon>Christensenellaceae</taxon>
        <taxon>Candidatus Borkfalkia</taxon>
    </lineage>
</organism>
<comment type="catalytic activity">
    <reaction evidence="1">
        <text>a 4-O-methyl-thymidine in DNA + L-cysteinyl-[protein] = a thymidine in DNA + S-methyl-L-cysteinyl-[protein]</text>
        <dbReference type="Rhea" id="RHEA:53428"/>
        <dbReference type="Rhea" id="RHEA-COMP:10131"/>
        <dbReference type="Rhea" id="RHEA-COMP:10132"/>
        <dbReference type="Rhea" id="RHEA-COMP:13555"/>
        <dbReference type="Rhea" id="RHEA-COMP:13556"/>
        <dbReference type="ChEBI" id="CHEBI:29950"/>
        <dbReference type="ChEBI" id="CHEBI:82612"/>
        <dbReference type="ChEBI" id="CHEBI:137386"/>
        <dbReference type="ChEBI" id="CHEBI:137387"/>
        <dbReference type="EC" id="2.1.1.63"/>
    </reaction>
</comment>
<dbReference type="Pfam" id="PF01035">
    <property type="entry name" value="DNA_binding_1"/>
    <property type="match status" value="1"/>
</dbReference>
<dbReference type="InterPro" id="IPR036388">
    <property type="entry name" value="WH-like_DNA-bd_sf"/>
</dbReference>
<dbReference type="Proteomes" id="UP000824025">
    <property type="component" value="Unassembled WGS sequence"/>
</dbReference>
<sequence>MQNNFFDRVYEAVKNIPCGKVASYGQIARLCGNPRSSRAVGYALHVNPYPGVVPCHRVVNREGRLAPAFAFGGAQIQKDLLEKEGVPVEEREGLYYVDMGIYCWNIQK</sequence>
<dbReference type="InterPro" id="IPR001497">
    <property type="entry name" value="MethylDNA_cys_MeTrfase_AS"/>
</dbReference>
<evidence type="ECO:0000256" key="4">
    <source>
        <dbReference type="ARBA" id="ARBA00022763"/>
    </source>
</evidence>
<evidence type="ECO:0000256" key="6">
    <source>
        <dbReference type="ARBA" id="ARBA00049348"/>
    </source>
</evidence>
<keyword evidence="4" id="KW-0227">DNA damage</keyword>
<keyword evidence="5" id="KW-0234">DNA repair</keyword>
<feature type="domain" description="Methylated-DNA-[protein]-cysteine S-methyltransferase DNA binding" evidence="7">
    <location>
        <begin position="4"/>
        <end position="86"/>
    </location>
</feature>
<evidence type="ECO:0000256" key="2">
    <source>
        <dbReference type="ARBA" id="ARBA00022603"/>
    </source>
</evidence>
<reference evidence="8" key="2">
    <citation type="submission" date="2021-04" db="EMBL/GenBank/DDBJ databases">
        <authorList>
            <person name="Gilroy R."/>
        </authorList>
    </citation>
    <scope>NUCLEOTIDE SEQUENCE</scope>
    <source>
        <strain evidence="8">CHK192-19661</strain>
    </source>
</reference>
<keyword evidence="2" id="KW-0489">Methyltransferase</keyword>
<dbReference type="InterPro" id="IPR052520">
    <property type="entry name" value="ATL_DNA_repair"/>
</dbReference>
<accession>A0A9D2D5R5</accession>
<dbReference type="EMBL" id="DXCF01000003">
    <property type="protein sequence ID" value="HIZ08940.1"/>
    <property type="molecule type" value="Genomic_DNA"/>
</dbReference>
<dbReference type="GO" id="GO:0006281">
    <property type="term" value="P:DNA repair"/>
    <property type="evidence" value="ECO:0007669"/>
    <property type="project" value="UniProtKB-KW"/>
</dbReference>
<dbReference type="InterPro" id="IPR036217">
    <property type="entry name" value="MethylDNA_cys_MeTrfase_DNAb"/>
</dbReference>
<protein>
    <submittedName>
        <fullName evidence="8">MGMT family protein</fullName>
    </submittedName>
</protein>
<evidence type="ECO:0000256" key="1">
    <source>
        <dbReference type="ARBA" id="ARBA00001286"/>
    </source>
</evidence>